<protein>
    <submittedName>
        <fullName evidence="2">Uncharacterized protein</fullName>
    </submittedName>
</protein>
<feature type="region of interest" description="Disordered" evidence="1">
    <location>
        <begin position="231"/>
        <end position="250"/>
    </location>
</feature>
<reference evidence="2" key="1">
    <citation type="journal article" date="2014" name="Genome Biol. Evol.">
        <title>Pangenome evidence for extensive interdomain horizontal transfer affecting lineage core and shell genes in uncultured planktonic thaumarchaeota and euryarchaeota.</title>
        <authorList>
            <person name="Deschamps P."/>
            <person name="Zivanovic Y."/>
            <person name="Moreira D."/>
            <person name="Rodriguez-Valera F."/>
            <person name="Lopez-Garcia P."/>
        </authorList>
    </citation>
    <scope>NUCLEOTIDE SEQUENCE</scope>
</reference>
<proteinExistence type="predicted"/>
<organism evidence="2">
    <name type="scientific">uncultured marine thaumarchaeote KM3_70_D04</name>
    <dbReference type="NCBI Taxonomy" id="1456250"/>
    <lineage>
        <taxon>Archaea</taxon>
        <taxon>Nitrososphaerota</taxon>
        <taxon>environmental samples</taxon>
    </lineage>
</organism>
<dbReference type="EMBL" id="KF901027">
    <property type="protein sequence ID" value="AIF15375.1"/>
    <property type="molecule type" value="Genomic_DNA"/>
</dbReference>
<accession>A0A075HJA6</accession>
<evidence type="ECO:0000313" key="2">
    <source>
        <dbReference type="EMBL" id="AIF15375.1"/>
    </source>
</evidence>
<dbReference type="PROSITE" id="PS51257">
    <property type="entry name" value="PROKAR_LIPOPROTEIN"/>
    <property type="match status" value="1"/>
</dbReference>
<name>A0A075HJA6_9ARCH</name>
<sequence length="250" mass="25618">MRPATVLLVTVVVSAGFGCGSHPEPVALDVPTATTTRSVPDDTNTPASISMPVTTAVVTTVVPSTSRPAPVPTTTTVVPGAPLPEVPPGFCAELAAHSGDLMSAVEKILPDRDPMDGPTLRALLIASRDLLIWTAARVPVSLASEVGALVGVYHNIGVELERLDPWTVTEARIRGVLFTSVFGSSSTDGIDLEVAAIRLAAFVNHSCGPGYPLLTSLGDIFAIARPDDEPGVALDGTGAPEPTTGDGQVG</sequence>
<dbReference type="AlphaFoldDB" id="A0A075HJA6"/>
<evidence type="ECO:0000256" key="1">
    <source>
        <dbReference type="SAM" id="MobiDB-lite"/>
    </source>
</evidence>